<dbReference type="OrthoDB" id="123603at2157"/>
<dbReference type="Proteomes" id="UP000319335">
    <property type="component" value="Unassembled WGS sequence"/>
</dbReference>
<dbReference type="Gene3D" id="3.60.40.10">
    <property type="entry name" value="PPM-type phosphatase domain"/>
    <property type="match status" value="1"/>
</dbReference>
<dbReference type="InterPro" id="IPR036457">
    <property type="entry name" value="PPM-type-like_dom_sf"/>
</dbReference>
<sequence>MRVATESRSFNNDVHCGDQCDWWVEDDLVTLCMIDGLGHGLHAEEAAKEALDYVSTHLDESLDRLFAGCDKAIKHTRGAAMSIARIDQGNSSLEYAGVGNTRSMMYGVKSSHLPSSWGIVGGGYRHLYIERADLSLYDLVIMWTDGIPEHIKISSYDMYLLQDEQQLAKRILEDYGRMTDDATILVYAKG</sequence>
<dbReference type="SUPFAM" id="SSF81606">
    <property type="entry name" value="PP2C-like"/>
    <property type="match status" value="1"/>
</dbReference>
<comment type="caution">
    <text evidence="2">The sequence shown here is derived from an EMBL/GenBank/DDBJ whole genome shotgun (WGS) entry which is preliminary data.</text>
</comment>
<name>A0A7Z8KNY9_9EURY</name>
<dbReference type="SMART" id="SM00331">
    <property type="entry name" value="PP2C_SIG"/>
    <property type="match status" value="1"/>
</dbReference>
<dbReference type="EMBL" id="VIAQ01000015">
    <property type="protein sequence ID" value="TQD24881.1"/>
    <property type="molecule type" value="Genomic_DNA"/>
</dbReference>
<dbReference type="RefSeq" id="WP_154809608.1">
    <property type="nucleotide sequence ID" value="NZ_VIAQ01000015.1"/>
</dbReference>
<dbReference type="InterPro" id="IPR001932">
    <property type="entry name" value="PPM-type_phosphatase-like_dom"/>
</dbReference>
<organism evidence="2 3">
    <name type="scientific">Methanolobus vulcani</name>
    <dbReference type="NCBI Taxonomy" id="38026"/>
    <lineage>
        <taxon>Archaea</taxon>
        <taxon>Methanobacteriati</taxon>
        <taxon>Methanobacteriota</taxon>
        <taxon>Stenosarchaea group</taxon>
        <taxon>Methanomicrobia</taxon>
        <taxon>Methanosarcinales</taxon>
        <taxon>Methanosarcinaceae</taxon>
        <taxon>Methanolobus</taxon>
    </lineage>
</organism>
<evidence type="ECO:0000259" key="1">
    <source>
        <dbReference type="SMART" id="SM00331"/>
    </source>
</evidence>
<gene>
    <name evidence="2" type="ORF">FKV42_07340</name>
</gene>
<accession>A0A7Z8KNY9</accession>
<dbReference type="Pfam" id="PF07228">
    <property type="entry name" value="SpoIIE"/>
    <property type="match status" value="1"/>
</dbReference>
<dbReference type="PANTHER" id="PTHR35801">
    <property type="entry name" value="PHOSPHOSERINE PHOSPHATASE RSBX"/>
    <property type="match status" value="1"/>
</dbReference>
<reference evidence="2 3" key="1">
    <citation type="submission" date="2019-06" db="EMBL/GenBank/DDBJ databases">
        <title>Draft genome sequence of Methanolobus vulcani B1d.</title>
        <authorList>
            <person name="Creighbaum A.J."/>
            <person name="Ticak T."/>
            <person name="Hariraju D."/>
            <person name="Arivett B.A."/>
            <person name="Ferguson D.J.Jr."/>
        </authorList>
    </citation>
    <scope>NUCLEOTIDE SEQUENCE [LARGE SCALE GENOMIC DNA]</scope>
    <source>
        <strain evidence="2 3">B1d</strain>
    </source>
</reference>
<dbReference type="AlphaFoldDB" id="A0A7Z8KNY9"/>
<proteinExistence type="predicted"/>
<evidence type="ECO:0000313" key="2">
    <source>
        <dbReference type="EMBL" id="TQD24881.1"/>
    </source>
</evidence>
<protein>
    <submittedName>
        <fullName evidence="2">SpoIIE family protein phosphatase</fullName>
    </submittedName>
</protein>
<dbReference type="PANTHER" id="PTHR35801:SF1">
    <property type="entry name" value="PHOSPHOSERINE PHOSPHATASE RSBX"/>
    <property type="match status" value="1"/>
</dbReference>
<dbReference type="InterPro" id="IPR039248">
    <property type="entry name" value="Ptase_RsbX"/>
</dbReference>
<evidence type="ECO:0000313" key="3">
    <source>
        <dbReference type="Proteomes" id="UP000319335"/>
    </source>
</evidence>
<keyword evidence="3" id="KW-1185">Reference proteome</keyword>
<feature type="domain" description="PPM-type phosphatase" evidence="1">
    <location>
        <begin position="2"/>
        <end position="189"/>
    </location>
</feature>